<sequence>MSDELDQAAALEELERTIALANRPKPSMQFTGAYYNCEESVDKGFFCCPECRTDYERIERAKQHRRVA</sequence>
<proteinExistence type="predicted"/>
<gene>
    <name evidence="1" type="ORF">J2X94_001187</name>
</gene>
<comment type="caution">
    <text evidence="1">The sequence shown here is derived from an EMBL/GenBank/DDBJ whole genome shotgun (WGS) entry which is preliminary data.</text>
</comment>
<organism evidence="1 2">
    <name type="scientific">[Curtobacterium] plantarum</name>
    <dbReference type="NCBI Taxonomy" id="221276"/>
    <lineage>
        <taxon>Bacteria</taxon>
        <taxon>Pseudomonadati</taxon>
        <taxon>Pseudomonadota</taxon>
        <taxon>Gammaproteobacteria</taxon>
        <taxon>Enterobacterales</taxon>
        <taxon>Erwiniaceae</taxon>
        <taxon>Pantoea</taxon>
    </lineage>
</organism>
<name>A0ABT9T6G7_9GAMM</name>
<evidence type="ECO:0000313" key="1">
    <source>
        <dbReference type="EMBL" id="MDQ0019059.1"/>
    </source>
</evidence>
<accession>A0ABT9T6G7</accession>
<protein>
    <recommendedName>
        <fullName evidence="3">C2H2-type domain-containing protein</fullName>
    </recommendedName>
</protein>
<dbReference type="Proteomes" id="UP001244623">
    <property type="component" value="Unassembled WGS sequence"/>
</dbReference>
<keyword evidence="2" id="KW-1185">Reference proteome</keyword>
<dbReference type="EMBL" id="JAUSSJ010000001">
    <property type="protein sequence ID" value="MDQ0019059.1"/>
    <property type="molecule type" value="Genomic_DNA"/>
</dbReference>
<evidence type="ECO:0000313" key="2">
    <source>
        <dbReference type="Proteomes" id="UP001244623"/>
    </source>
</evidence>
<reference evidence="1 2" key="1">
    <citation type="submission" date="2023-07" db="EMBL/GenBank/DDBJ databases">
        <title>Sorghum-associated microbial communities from plants grown in Nebraska, USA.</title>
        <authorList>
            <person name="Schachtman D."/>
        </authorList>
    </citation>
    <scope>NUCLEOTIDE SEQUENCE [LARGE SCALE GENOMIC DNA]</scope>
    <source>
        <strain evidence="1 2">CC49</strain>
    </source>
</reference>
<evidence type="ECO:0008006" key="3">
    <source>
        <dbReference type="Google" id="ProtNLM"/>
    </source>
</evidence>
<dbReference type="RefSeq" id="WP_307618105.1">
    <property type="nucleotide sequence ID" value="NZ_JAUSSJ010000001.1"/>
</dbReference>